<gene>
    <name evidence="2" type="ORF">P378_07065</name>
</gene>
<name>A0A2C6MH82_9FIRM</name>
<comment type="caution">
    <text evidence="2">The sequence shown here is derived from an EMBL/GenBank/DDBJ whole genome shotgun (WGS) entry which is preliminary data.</text>
</comment>
<feature type="transmembrane region" description="Helical" evidence="1">
    <location>
        <begin position="16"/>
        <end position="34"/>
    </location>
</feature>
<keyword evidence="1" id="KW-0472">Membrane</keyword>
<dbReference type="Proteomes" id="UP000222564">
    <property type="component" value="Unassembled WGS sequence"/>
</dbReference>
<dbReference type="AlphaFoldDB" id="A0A2C6MH82"/>
<accession>A0A2C6MH82</accession>
<keyword evidence="3" id="KW-1185">Reference proteome</keyword>
<keyword evidence="1" id="KW-1133">Transmembrane helix</keyword>
<keyword evidence="1" id="KW-0812">Transmembrane</keyword>
<protein>
    <submittedName>
        <fullName evidence="2">Uncharacterized protein</fullName>
    </submittedName>
</protein>
<evidence type="ECO:0000256" key="1">
    <source>
        <dbReference type="SAM" id="Phobius"/>
    </source>
</evidence>
<dbReference type="RefSeq" id="WP_274378652.1">
    <property type="nucleotide sequence ID" value="NZ_AWQQ01000042.1"/>
</dbReference>
<proteinExistence type="predicted"/>
<sequence length="41" mass="4589">MESMLSFYGNLSKTQLLFMFIAVTVALAAVIIGFNRKYGDK</sequence>
<evidence type="ECO:0000313" key="2">
    <source>
        <dbReference type="EMBL" id="PHJ38776.1"/>
    </source>
</evidence>
<organism evidence="2 3">
    <name type="scientific">Desulforamulus profundi</name>
    <dbReference type="NCBI Taxonomy" id="1383067"/>
    <lineage>
        <taxon>Bacteria</taxon>
        <taxon>Bacillati</taxon>
        <taxon>Bacillota</taxon>
        <taxon>Clostridia</taxon>
        <taxon>Eubacteriales</taxon>
        <taxon>Peptococcaceae</taxon>
        <taxon>Desulforamulus</taxon>
    </lineage>
</organism>
<dbReference type="EMBL" id="AWQQ01000042">
    <property type="protein sequence ID" value="PHJ38776.1"/>
    <property type="molecule type" value="Genomic_DNA"/>
</dbReference>
<reference evidence="2 3" key="1">
    <citation type="submission" date="2013-09" db="EMBL/GenBank/DDBJ databases">
        <title>Biodegradation of hydrocarbons in the deep terrestrial subsurface : characterization of a microbial consortium composed of two Desulfotomaculum species originating from a deep geological formation.</title>
        <authorList>
            <person name="Aullo T."/>
            <person name="Berlendis S."/>
            <person name="Lascourreges J.-F."/>
            <person name="Dessort D."/>
            <person name="Saint-Laurent S."/>
            <person name="Schraauwers B."/>
            <person name="Mas J."/>
            <person name="Magot M."/>
            <person name="Ranchou-Peyruse A."/>
        </authorList>
    </citation>
    <scope>NUCLEOTIDE SEQUENCE [LARGE SCALE GENOMIC DNA]</scope>
    <source>
        <strain evidence="2 3">Bs107</strain>
    </source>
</reference>
<evidence type="ECO:0000313" key="3">
    <source>
        <dbReference type="Proteomes" id="UP000222564"/>
    </source>
</evidence>